<dbReference type="Gene3D" id="1.25.40.60">
    <property type="match status" value="1"/>
</dbReference>
<name>A0ABV2ART4_9EUKA</name>
<dbReference type="InterPro" id="IPR027482">
    <property type="entry name" value="Sec1-like_dom2"/>
</dbReference>
<dbReference type="Pfam" id="PF00995">
    <property type="entry name" value="Sec1"/>
    <property type="match status" value="1"/>
</dbReference>
<organism evidence="2 3">
    <name type="scientific">Bonamia ostreae</name>
    <dbReference type="NCBI Taxonomy" id="126728"/>
    <lineage>
        <taxon>Eukaryota</taxon>
        <taxon>Sar</taxon>
        <taxon>Rhizaria</taxon>
        <taxon>Endomyxa</taxon>
        <taxon>Ascetosporea</taxon>
        <taxon>Haplosporida</taxon>
        <taxon>Bonamia</taxon>
    </lineage>
</organism>
<dbReference type="InterPro" id="IPR036045">
    <property type="entry name" value="Sec1-like_sf"/>
</dbReference>
<dbReference type="Proteomes" id="UP001439008">
    <property type="component" value="Unassembled WGS sequence"/>
</dbReference>
<dbReference type="SUPFAM" id="SSF56815">
    <property type="entry name" value="Sec1/munc18-like (SM) proteins"/>
    <property type="match status" value="1"/>
</dbReference>
<accession>A0ABV2ART4</accession>
<evidence type="ECO:0000313" key="3">
    <source>
        <dbReference type="Proteomes" id="UP001439008"/>
    </source>
</evidence>
<dbReference type="PANTHER" id="PTHR11679">
    <property type="entry name" value="VESICLE PROTEIN SORTING-ASSOCIATED"/>
    <property type="match status" value="1"/>
</dbReference>
<evidence type="ECO:0000256" key="1">
    <source>
        <dbReference type="ARBA" id="ARBA00009884"/>
    </source>
</evidence>
<comment type="similarity">
    <text evidence="1">Belongs to the STXBP/unc-18/SEC1 family.</text>
</comment>
<dbReference type="Gene3D" id="3.90.830.10">
    <property type="entry name" value="Syntaxin Binding Protein 1, Chain A, domain 2"/>
    <property type="match status" value="1"/>
</dbReference>
<gene>
    <name evidence="2" type="primary">VPS45_1</name>
    <name evidence="2" type="ORF">MHBO_003889</name>
</gene>
<reference evidence="2 3" key="1">
    <citation type="journal article" date="2024" name="BMC Biol.">
        <title>Comparative genomics of Ascetosporea gives new insight into the evolutionary basis for animal parasitism in Rhizaria.</title>
        <authorList>
            <person name="Hiltunen Thoren M."/>
            <person name="Onut-Brannstrom I."/>
            <person name="Alfjorden A."/>
            <person name="Peckova H."/>
            <person name="Swords F."/>
            <person name="Hooper C."/>
            <person name="Holzer A.S."/>
            <person name="Bass D."/>
            <person name="Burki F."/>
        </authorList>
    </citation>
    <scope>NUCLEOTIDE SEQUENCE [LARGE SCALE GENOMIC DNA]</scope>
    <source>
        <strain evidence="2">20-A016</strain>
    </source>
</reference>
<dbReference type="Gene3D" id="3.40.50.1910">
    <property type="match status" value="1"/>
</dbReference>
<dbReference type="InterPro" id="IPR001619">
    <property type="entry name" value="Sec1-like"/>
</dbReference>
<proteinExistence type="inferred from homology"/>
<dbReference type="EMBL" id="JBDODL010002699">
    <property type="protein sequence ID" value="MES1922382.1"/>
    <property type="molecule type" value="Genomic_DNA"/>
</dbReference>
<sequence length="275" mass="31092">MGKLAEIDVNETVLSANTFPLNFCPLNSNLFVSNAFPENPFDVFNVSLLPPSIVFEKDVEAIISALSLFEMSPTIRYSAFSEESMLLATEIQSELSKSTAVESSSNSNKDGIVLIIDRRIDPLTPLLFPWSYQAMVHEIFGIVKDKITVLDKQKTRQFVFNDREDPFFAKNKDLNFSQIGIKAKNLVLNFSSSARKSQKMDSIDQLEHFIENSPDILEKSDLVVRHVKILSELSRSVKNRKLMDVSALEQEIACGTNVKSEVIFEVFGCFKIIWH</sequence>
<protein>
    <submittedName>
        <fullName evidence="2">Vacuolar protein sorting-associated protein 45</fullName>
    </submittedName>
</protein>
<comment type="caution">
    <text evidence="2">The sequence shown here is derived from an EMBL/GenBank/DDBJ whole genome shotgun (WGS) entry which is preliminary data.</text>
</comment>
<evidence type="ECO:0000313" key="2">
    <source>
        <dbReference type="EMBL" id="MES1922382.1"/>
    </source>
</evidence>
<dbReference type="InterPro" id="IPR043127">
    <property type="entry name" value="Sec-1-like_dom3a"/>
</dbReference>
<keyword evidence="3" id="KW-1185">Reference proteome</keyword>